<dbReference type="PANTHER" id="PTHR14969">
    <property type="entry name" value="SPHINGOSINE-1-PHOSPHATE PHOSPHOHYDROLASE"/>
    <property type="match status" value="1"/>
</dbReference>
<dbReference type="InterPro" id="IPR036938">
    <property type="entry name" value="PAP2/HPO_sf"/>
</dbReference>
<feature type="domain" description="Phosphatidic acid phosphatase type 2/haloperoxidase" evidence="2">
    <location>
        <begin position="64"/>
        <end position="172"/>
    </location>
</feature>
<protein>
    <submittedName>
        <fullName evidence="3">Phosphatase PAP2 family protein</fullName>
    </submittedName>
</protein>
<comment type="caution">
    <text evidence="3">The sequence shown here is derived from an EMBL/GenBank/DDBJ whole genome shotgun (WGS) entry which is preliminary data.</text>
</comment>
<gene>
    <name evidence="3" type="ORF">DXX99_08980</name>
</gene>
<evidence type="ECO:0000313" key="3">
    <source>
        <dbReference type="EMBL" id="RDV81756.1"/>
    </source>
</evidence>
<organism evidence="3 4">
    <name type="scientific">Ammonifex thiophilus</name>
    <dbReference type="NCBI Taxonomy" id="444093"/>
    <lineage>
        <taxon>Bacteria</taxon>
        <taxon>Bacillati</taxon>
        <taxon>Bacillota</taxon>
        <taxon>Clostridia</taxon>
        <taxon>Thermoanaerobacterales</taxon>
        <taxon>Thermoanaerobacteraceae</taxon>
        <taxon>Ammonifex</taxon>
    </lineage>
</organism>
<dbReference type="RefSeq" id="WP_115793150.1">
    <property type="nucleotide sequence ID" value="NZ_QSLN01000016.1"/>
</dbReference>
<reference evidence="3 4" key="1">
    <citation type="submission" date="2018-08" db="EMBL/GenBank/DDBJ databases">
        <title>Form III RuBisCO-mediated autotrophy in Thermodesulfobium bacteria.</title>
        <authorList>
            <person name="Toshchakov S.V."/>
            <person name="Kublanov I.V."/>
            <person name="Frolov E."/>
            <person name="Bonch-Osmolovskaya E.A."/>
            <person name="Tourova T.P."/>
            <person name="Chernych N.A."/>
            <person name="Lebedinsky A.V."/>
        </authorList>
    </citation>
    <scope>NUCLEOTIDE SEQUENCE [LARGE SCALE GENOMIC DNA]</scope>
    <source>
        <strain evidence="3 4">SR</strain>
    </source>
</reference>
<keyword evidence="1" id="KW-0472">Membrane</keyword>
<dbReference type="EMBL" id="QSLN01000016">
    <property type="protein sequence ID" value="RDV81756.1"/>
    <property type="molecule type" value="Genomic_DNA"/>
</dbReference>
<dbReference type="SUPFAM" id="SSF48317">
    <property type="entry name" value="Acid phosphatase/Vanadium-dependent haloperoxidase"/>
    <property type="match status" value="1"/>
</dbReference>
<proteinExistence type="predicted"/>
<feature type="transmembrane region" description="Helical" evidence="1">
    <location>
        <begin position="63"/>
        <end position="86"/>
    </location>
</feature>
<evidence type="ECO:0000259" key="2">
    <source>
        <dbReference type="SMART" id="SM00014"/>
    </source>
</evidence>
<dbReference type="Proteomes" id="UP000256329">
    <property type="component" value="Unassembled WGS sequence"/>
</dbReference>
<feature type="transmembrane region" description="Helical" evidence="1">
    <location>
        <begin position="130"/>
        <end position="151"/>
    </location>
</feature>
<accession>A0A3D8P3Y4</accession>
<sequence>MLALLQKLDALLFEFINSLSGRIPFFDHLFRFIALYSPVIFALYLAGLWFWGKGKEKELNRQAALRAVLAAALGLMLNQIIGGVFYRPRPYTVLPAHLLIPYTRDASFPSDHATGSFALAFGLKGRLRHLPAAILLAFAVLVAFARVYVGAHYPLDVLGGAFIGWASAEGVDLAFRRWPVLARWQSRAIEIYERIFERKVRKSAP</sequence>
<dbReference type="InterPro" id="IPR000326">
    <property type="entry name" value="PAP2/HPO"/>
</dbReference>
<dbReference type="PANTHER" id="PTHR14969:SF13">
    <property type="entry name" value="AT30094P"/>
    <property type="match status" value="1"/>
</dbReference>
<keyword evidence="4" id="KW-1185">Reference proteome</keyword>
<name>A0A3D8P3Y4_9THEO</name>
<dbReference type="SMART" id="SM00014">
    <property type="entry name" value="acidPPc"/>
    <property type="match status" value="1"/>
</dbReference>
<evidence type="ECO:0000256" key="1">
    <source>
        <dbReference type="SAM" id="Phobius"/>
    </source>
</evidence>
<dbReference type="AlphaFoldDB" id="A0A3D8P3Y4"/>
<dbReference type="OrthoDB" id="9789113at2"/>
<dbReference type="Pfam" id="PF01569">
    <property type="entry name" value="PAP2"/>
    <property type="match status" value="1"/>
</dbReference>
<keyword evidence="1" id="KW-0812">Transmembrane</keyword>
<keyword evidence="1" id="KW-1133">Transmembrane helix</keyword>
<feature type="transmembrane region" description="Helical" evidence="1">
    <location>
        <begin position="29"/>
        <end position="51"/>
    </location>
</feature>
<evidence type="ECO:0000313" key="4">
    <source>
        <dbReference type="Proteomes" id="UP000256329"/>
    </source>
</evidence>
<dbReference type="Gene3D" id="1.20.144.10">
    <property type="entry name" value="Phosphatidic acid phosphatase type 2/haloperoxidase"/>
    <property type="match status" value="1"/>
</dbReference>